<accession>G7LF57</accession>
<proteinExistence type="predicted"/>
<protein>
    <submittedName>
        <fullName evidence="2 3">Uncharacterized protein</fullName>
    </submittedName>
</protein>
<dbReference type="HOGENOM" id="CLU_2658275_0_0_1"/>
<gene>
    <name evidence="2" type="ordered locus">MTR_8g012300</name>
</gene>
<dbReference type="PaxDb" id="3880-AET01415"/>
<feature type="region of interest" description="Disordered" evidence="1">
    <location>
        <begin position="1"/>
        <end position="20"/>
    </location>
</feature>
<evidence type="ECO:0000313" key="4">
    <source>
        <dbReference type="Proteomes" id="UP000002051"/>
    </source>
</evidence>
<name>G7LF57_MEDTR</name>
<keyword evidence="4" id="KW-1185">Reference proteome</keyword>
<dbReference type="EMBL" id="CM001224">
    <property type="protein sequence ID" value="AET01415.1"/>
    <property type="molecule type" value="Genomic_DNA"/>
</dbReference>
<dbReference type="EnsemblPlants" id="AET01415">
    <property type="protein sequence ID" value="AET01415"/>
    <property type="gene ID" value="MTR_8g012300"/>
</dbReference>
<organism evidence="2 4">
    <name type="scientific">Medicago truncatula</name>
    <name type="common">Barrel medic</name>
    <name type="synonym">Medicago tribuloides</name>
    <dbReference type="NCBI Taxonomy" id="3880"/>
    <lineage>
        <taxon>Eukaryota</taxon>
        <taxon>Viridiplantae</taxon>
        <taxon>Streptophyta</taxon>
        <taxon>Embryophyta</taxon>
        <taxon>Tracheophyta</taxon>
        <taxon>Spermatophyta</taxon>
        <taxon>Magnoliopsida</taxon>
        <taxon>eudicotyledons</taxon>
        <taxon>Gunneridae</taxon>
        <taxon>Pentapetalae</taxon>
        <taxon>rosids</taxon>
        <taxon>fabids</taxon>
        <taxon>Fabales</taxon>
        <taxon>Fabaceae</taxon>
        <taxon>Papilionoideae</taxon>
        <taxon>50 kb inversion clade</taxon>
        <taxon>NPAAA clade</taxon>
        <taxon>Hologalegina</taxon>
        <taxon>IRL clade</taxon>
        <taxon>Trifolieae</taxon>
        <taxon>Medicago</taxon>
    </lineage>
</organism>
<evidence type="ECO:0000313" key="3">
    <source>
        <dbReference type="EnsemblPlants" id="AET01415"/>
    </source>
</evidence>
<sequence>MARLNDYTASSSSRKRKGNVRNFDRVKIKGDHGFVKELKLGGTKYAILKIGGQNRKSVKLGRQKCKSVKLGRQKCI</sequence>
<reference evidence="3" key="3">
    <citation type="submission" date="2015-04" db="UniProtKB">
        <authorList>
            <consortium name="EnsemblPlants"/>
        </authorList>
    </citation>
    <scope>IDENTIFICATION</scope>
    <source>
        <strain evidence="3">cv. Jemalong A17</strain>
    </source>
</reference>
<reference evidence="2 4" key="2">
    <citation type="journal article" date="2014" name="BMC Genomics">
        <title>An improved genome release (version Mt4.0) for the model legume Medicago truncatula.</title>
        <authorList>
            <person name="Tang H."/>
            <person name="Krishnakumar V."/>
            <person name="Bidwell S."/>
            <person name="Rosen B."/>
            <person name="Chan A."/>
            <person name="Zhou S."/>
            <person name="Gentzbittel L."/>
            <person name="Childs K.L."/>
            <person name="Yandell M."/>
            <person name="Gundlach H."/>
            <person name="Mayer K.F."/>
            <person name="Schwartz D.C."/>
            <person name="Town C.D."/>
        </authorList>
    </citation>
    <scope>GENOME REANNOTATION</scope>
    <source>
        <strain evidence="3 4">cv. Jemalong A17</strain>
    </source>
</reference>
<dbReference type="Proteomes" id="UP000002051">
    <property type="component" value="Chromosome 8"/>
</dbReference>
<evidence type="ECO:0000313" key="2">
    <source>
        <dbReference type="EMBL" id="AET01415.1"/>
    </source>
</evidence>
<reference evidence="2 4" key="1">
    <citation type="journal article" date="2011" name="Nature">
        <title>The Medicago genome provides insight into the evolution of rhizobial symbioses.</title>
        <authorList>
            <person name="Young N.D."/>
            <person name="Debelle F."/>
            <person name="Oldroyd G.E."/>
            <person name="Geurts R."/>
            <person name="Cannon S.B."/>
            <person name="Udvardi M.K."/>
            <person name="Benedito V.A."/>
            <person name="Mayer K.F."/>
            <person name="Gouzy J."/>
            <person name="Schoof H."/>
            <person name="Van de Peer Y."/>
            <person name="Proost S."/>
            <person name="Cook D.R."/>
            <person name="Meyers B.C."/>
            <person name="Spannagl M."/>
            <person name="Cheung F."/>
            <person name="De Mita S."/>
            <person name="Krishnakumar V."/>
            <person name="Gundlach H."/>
            <person name="Zhou S."/>
            <person name="Mudge J."/>
            <person name="Bharti A.K."/>
            <person name="Murray J.D."/>
            <person name="Naoumkina M.A."/>
            <person name="Rosen B."/>
            <person name="Silverstein K.A."/>
            <person name="Tang H."/>
            <person name="Rombauts S."/>
            <person name="Zhao P.X."/>
            <person name="Zhou P."/>
            <person name="Barbe V."/>
            <person name="Bardou P."/>
            <person name="Bechner M."/>
            <person name="Bellec A."/>
            <person name="Berger A."/>
            <person name="Berges H."/>
            <person name="Bidwell S."/>
            <person name="Bisseling T."/>
            <person name="Choisne N."/>
            <person name="Couloux A."/>
            <person name="Denny R."/>
            <person name="Deshpande S."/>
            <person name="Dai X."/>
            <person name="Doyle J.J."/>
            <person name="Dudez A.M."/>
            <person name="Farmer A.D."/>
            <person name="Fouteau S."/>
            <person name="Franken C."/>
            <person name="Gibelin C."/>
            <person name="Gish J."/>
            <person name="Goldstein S."/>
            <person name="Gonzalez A.J."/>
            <person name="Green P.J."/>
            <person name="Hallab A."/>
            <person name="Hartog M."/>
            <person name="Hua A."/>
            <person name="Humphray S.J."/>
            <person name="Jeong D.H."/>
            <person name="Jing Y."/>
            <person name="Jocker A."/>
            <person name="Kenton S.M."/>
            <person name="Kim D.J."/>
            <person name="Klee K."/>
            <person name="Lai H."/>
            <person name="Lang C."/>
            <person name="Lin S."/>
            <person name="Macmil S.L."/>
            <person name="Magdelenat G."/>
            <person name="Matthews L."/>
            <person name="McCorrison J."/>
            <person name="Monaghan E.L."/>
            <person name="Mun J.H."/>
            <person name="Najar F.Z."/>
            <person name="Nicholson C."/>
            <person name="Noirot C."/>
            <person name="O'Bleness M."/>
            <person name="Paule C.R."/>
            <person name="Poulain J."/>
            <person name="Prion F."/>
            <person name="Qin B."/>
            <person name="Qu C."/>
            <person name="Retzel E.F."/>
            <person name="Riddle C."/>
            <person name="Sallet E."/>
            <person name="Samain S."/>
            <person name="Samson N."/>
            <person name="Sanders I."/>
            <person name="Saurat O."/>
            <person name="Scarpelli C."/>
            <person name="Schiex T."/>
            <person name="Segurens B."/>
            <person name="Severin A.J."/>
            <person name="Sherrier D.J."/>
            <person name="Shi R."/>
            <person name="Sims S."/>
            <person name="Singer S.R."/>
            <person name="Sinharoy S."/>
            <person name="Sterck L."/>
            <person name="Viollet A."/>
            <person name="Wang B.B."/>
            <person name="Wang K."/>
            <person name="Wang M."/>
            <person name="Wang X."/>
            <person name="Warfsmann J."/>
            <person name="Weissenbach J."/>
            <person name="White D.D."/>
            <person name="White J.D."/>
            <person name="Wiley G.B."/>
            <person name="Wincker P."/>
            <person name="Xing Y."/>
            <person name="Yang L."/>
            <person name="Yao Z."/>
            <person name="Ying F."/>
            <person name="Zhai J."/>
            <person name="Zhou L."/>
            <person name="Zuber A."/>
            <person name="Denarie J."/>
            <person name="Dixon R.A."/>
            <person name="May G.D."/>
            <person name="Schwartz D.C."/>
            <person name="Rogers J."/>
            <person name="Quetier F."/>
            <person name="Town C.D."/>
            <person name="Roe B.A."/>
        </authorList>
    </citation>
    <scope>NUCLEOTIDE SEQUENCE [LARGE SCALE GENOMIC DNA]</scope>
    <source>
        <strain evidence="2">A17</strain>
        <strain evidence="3 4">cv. Jemalong A17</strain>
    </source>
</reference>
<evidence type="ECO:0000256" key="1">
    <source>
        <dbReference type="SAM" id="MobiDB-lite"/>
    </source>
</evidence>
<dbReference type="AlphaFoldDB" id="G7LF57"/>